<evidence type="ECO:0000256" key="4">
    <source>
        <dbReference type="SAM" id="MobiDB-lite"/>
    </source>
</evidence>
<name>A0A9D5CEF4_9LILI</name>
<dbReference type="InterPro" id="IPR002068">
    <property type="entry name" value="A-crystallin/Hsp20_dom"/>
</dbReference>
<keyword evidence="7" id="KW-1185">Reference proteome</keyword>
<sequence length="247" mass="27656">MAAAAATSLCSPPLPIARRNTVSSALFASSKPNNVSFKTSYNNMTNKCSIRATTETENKDGHGHSGQSLNVKVNQGTNNTAVDRRPRRTALDISPFGLVDPMSPMRTMRQMMETVDRLFEEAMTFPWSVGMNGNREIRMPWDVTEDEKEVKMRFDMPGLSKDEINVSVEDDVLVITGKHKQQGGGEGTGKEGEKESWWRSRSSYDMRLVLPYECDKEKVKAELKNGVLLVTVPKNKVERKVIDVEVQ</sequence>
<dbReference type="CDD" id="cd06464">
    <property type="entry name" value="ACD_sHsps-like"/>
    <property type="match status" value="1"/>
</dbReference>
<evidence type="ECO:0000256" key="1">
    <source>
        <dbReference type="ARBA" id="ARBA00023016"/>
    </source>
</evidence>
<evidence type="ECO:0000313" key="7">
    <source>
        <dbReference type="Proteomes" id="UP001085076"/>
    </source>
</evidence>
<dbReference type="InterPro" id="IPR044587">
    <property type="entry name" value="HSP21-like"/>
</dbReference>
<evidence type="ECO:0000313" key="6">
    <source>
        <dbReference type="EMBL" id="KAJ0971172.1"/>
    </source>
</evidence>
<dbReference type="Pfam" id="PF00011">
    <property type="entry name" value="HSP20"/>
    <property type="match status" value="1"/>
</dbReference>
<feature type="domain" description="SHSP" evidence="5">
    <location>
        <begin position="132"/>
        <end position="247"/>
    </location>
</feature>
<dbReference type="SUPFAM" id="SSF49764">
    <property type="entry name" value="HSP20-like chaperones"/>
    <property type="match status" value="1"/>
</dbReference>
<dbReference type="GO" id="GO:0009408">
    <property type="term" value="P:response to heat"/>
    <property type="evidence" value="ECO:0007669"/>
    <property type="project" value="InterPro"/>
</dbReference>
<reference evidence="6" key="1">
    <citation type="submission" date="2021-03" db="EMBL/GenBank/DDBJ databases">
        <authorList>
            <person name="Li Z."/>
            <person name="Yang C."/>
        </authorList>
    </citation>
    <scope>NUCLEOTIDE SEQUENCE</scope>
    <source>
        <strain evidence="6">Dzin_1.0</strain>
        <tissue evidence="6">Leaf</tissue>
    </source>
</reference>
<evidence type="ECO:0000256" key="2">
    <source>
        <dbReference type="PROSITE-ProRule" id="PRU00285"/>
    </source>
</evidence>
<reference evidence="6" key="2">
    <citation type="journal article" date="2022" name="Hortic Res">
        <title>The genome of Dioscorea zingiberensis sheds light on the biosynthesis, origin and evolution of the medicinally important diosgenin saponins.</title>
        <authorList>
            <person name="Li Y."/>
            <person name="Tan C."/>
            <person name="Li Z."/>
            <person name="Guo J."/>
            <person name="Li S."/>
            <person name="Chen X."/>
            <person name="Wang C."/>
            <person name="Dai X."/>
            <person name="Yang H."/>
            <person name="Song W."/>
            <person name="Hou L."/>
            <person name="Xu J."/>
            <person name="Tong Z."/>
            <person name="Xu A."/>
            <person name="Yuan X."/>
            <person name="Wang W."/>
            <person name="Yang Q."/>
            <person name="Chen L."/>
            <person name="Sun Z."/>
            <person name="Wang K."/>
            <person name="Pan B."/>
            <person name="Chen J."/>
            <person name="Bao Y."/>
            <person name="Liu F."/>
            <person name="Qi X."/>
            <person name="Gang D.R."/>
            <person name="Wen J."/>
            <person name="Li J."/>
        </authorList>
    </citation>
    <scope>NUCLEOTIDE SEQUENCE</scope>
    <source>
        <strain evidence="6">Dzin_1.0</strain>
    </source>
</reference>
<dbReference type="PANTHER" id="PTHR46733">
    <property type="entry name" value="26.5 KDA HEAT SHOCK PROTEIN, MITOCHONDRIAL"/>
    <property type="match status" value="1"/>
</dbReference>
<dbReference type="Gene3D" id="2.60.40.790">
    <property type="match status" value="1"/>
</dbReference>
<dbReference type="PROSITE" id="PS01031">
    <property type="entry name" value="SHSP"/>
    <property type="match status" value="1"/>
</dbReference>
<dbReference type="Proteomes" id="UP001085076">
    <property type="component" value="Miscellaneous, Linkage group lg05"/>
</dbReference>
<proteinExistence type="inferred from homology"/>
<protein>
    <recommendedName>
        <fullName evidence="5">SHSP domain-containing protein</fullName>
    </recommendedName>
</protein>
<feature type="compositionally biased region" description="Polar residues" evidence="4">
    <location>
        <begin position="65"/>
        <end position="81"/>
    </location>
</feature>
<dbReference type="InterPro" id="IPR008978">
    <property type="entry name" value="HSP20-like_chaperone"/>
</dbReference>
<dbReference type="OrthoDB" id="1431247at2759"/>
<evidence type="ECO:0000256" key="3">
    <source>
        <dbReference type="RuleBase" id="RU003616"/>
    </source>
</evidence>
<organism evidence="6 7">
    <name type="scientific">Dioscorea zingiberensis</name>
    <dbReference type="NCBI Taxonomy" id="325984"/>
    <lineage>
        <taxon>Eukaryota</taxon>
        <taxon>Viridiplantae</taxon>
        <taxon>Streptophyta</taxon>
        <taxon>Embryophyta</taxon>
        <taxon>Tracheophyta</taxon>
        <taxon>Spermatophyta</taxon>
        <taxon>Magnoliopsida</taxon>
        <taxon>Liliopsida</taxon>
        <taxon>Dioscoreales</taxon>
        <taxon>Dioscoreaceae</taxon>
        <taxon>Dioscorea</taxon>
    </lineage>
</organism>
<feature type="region of interest" description="Disordered" evidence="4">
    <location>
        <begin position="55"/>
        <end position="88"/>
    </location>
</feature>
<dbReference type="FunFam" id="2.60.40.790:FF:000059">
    <property type="entry name" value="26.5 kDa heat shock protein, mitochondrial"/>
    <property type="match status" value="1"/>
</dbReference>
<keyword evidence="1" id="KW-0346">Stress response</keyword>
<dbReference type="EMBL" id="JAGGNH010000005">
    <property type="protein sequence ID" value="KAJ0971172.1"/>
    <property type="molecule type" value="Genomic_DNA"/>
</dbReference>
<comment type="similarity">
    <text evidence="2 3">Belongs to the small heat shock protein (HSP20) family.</text>
</comment>
<evidence type="ECO:0000259" key="5">
    <source>
        <dbReference type="PROSITE" id="PS01031"/>
    </source>
</evidence>
<dbReference type="PANTHER" id="PTHR46733:SF4">
    <property type="entry name" value="HEAT SHOCK PROTEIN 21, CHLOROPLASTIC"/>
    <property type="match status" value="1"/>
</dbReference>
<comment type="caution">
    <text evidence="6">The sequence shown here is derived from an EMBL/GenBank/DDBJ whole genome shotgun (WGS) entry which is preliminary data.</text>
</comment>
<accession>A0A9D5CEF4</accession>
<dbReference type="AlphaFoldDB" id="A0A9D5CEF4"/>
<gene>
    <name evidence="6" type="ORF">J5N97_019131</name>
</gene>